<gene>
    <name evidence="2" type="ORF">E2F46_09060</name>
</gene>
<dbReference type="EMBL" id="SMTF01000005">
    <property type="protein sequence ID" value="TDK24418.1"/>
    <property type="molecule type" value="Genomic_DNA"/>
</dbReference>
<evidence type="ECO:0000256" key="1">
    <source>
        <dbReference type="SAM" id="MobiDB-lite"/>
    </source>
</evidence>
<sequence length="91" mass="10046">MRRFADGSFATETDGSTVTWRKGVVESCRAGFTRRATELVDGKACFERSDAPSAVCWQRPMPRPSTSPSVGPTHKAAHERCVLPLRRIDVP</sequence>
<protein>
    <submittedName>
        <fullName evidence="2">Uncharacterized protein</fullName>
    </submittedName>
</protein>
<evidence type="ECO:0000313" key="2">
    <source>
        <dbReference type="EMBL" id="TDK24418.1"/>
    </source>
</evidence>
<comment type="caution">
    <text evidence="2">The sequence shown here is derived from an EMBL/GenBank/DDBJ whole genome shotgun (WGS) entry which is preliminary data.</text>
</comment>
<feature type="region of interest" description="Disordered" evidence="1">
    <location>
        <begin position="57"/>
        <end position="76"/>
    </location>
</feature>
<evidence type="ECO:0000313" key="3">
    <source>
        <dbReference type="Proteomes" id="UP000294796"/>
    </source>
</evidence>
<reference evidence="2 3" key="1">
    <citation type="submission" date="2019-03" db="EMBL/GenBank/DDBJ databases">
        <title>Luteimonas zhaokaii sp.nov., isolated from the rectal contents of Plateau pika in Yushu, Qinghai Province, China.</title>
        <authorList>
            <person name="Zhang G."/>
        </authorList>
    </citation>
    <scope>NUCLEOTIDE SEQUENCE [LARGE SCALE GENOMIC DNA]</scope>
    <source>
        <strain evidence="2 3">B9</strain>
    </source>
</reference>
<accession>A0A4R5TTT1</accession>
<organism evidence="2 3">
    <name type="scientific">Luteimonas aestuarii</name>
    <dbReference type="NCBI Taxonomy" id="453837"/>
    <lineage>
        <taxon>Bacteria</taxon>
        <taxon>Pseudomonadati</taxon>
        <taxon>Pseudomonadota</taxon>
        <taxon>Gammaproteobacteria</taxon>
        <taxon>Lysobacterales</taxon>
        <taxon>Lysobacteraceae</taxon>
        <taxon>Luteimonas</taxon>
    </lineage>
</organism>
<dbReference type="AlphaFoldDB" id="A0A4R5TTT1"/>
<dbReference type="RefSeq" id="WP_133321750.1">
    <property type="nucleotide sequence ID" value="NZ_SMTF01000005.1"/>
</dbReference>
<name>A0A4R5TTT1_9GAMM</name>
<dbReference type="Proteomes" id="UP000294796">
    <property type="component" value="Unassembled WGS sequence"/>
</dbReference>
<keyword evidence="3" id="KW-1185">Reference proteome</keyword>
<proteinExistence type="predicted"/>
<dbReference type="OrthoDB" id="8755313at2"/>